<proteinExistence type="predicted"/>
<evidence type="ECO:0000313" key="1">
    <source>
        <dbReference type="EMBL" id="SCX24881.1"/>
    </source>
</evidence>
<evidence type="ECO:0000313" key="2">
    <source>
        <dbReference type="Proteomes" id="UP000199707"/>
    </source>
</evidence>
<protein>
    <submittedName>
        <fullName evidence="1">Uncharacterized protein</fullName>
    </submittedName>
</protein>
<accession>A0A1G4WKX1</accession>
<dbReference type="Proteomes" id="UP000199707">
    <property type="component" value="Unassembled WGS sequence"/>
</dbReference>
<sequence>MIDGDLYLVREGAQSPLRLVPFVQLRAAPRNAQYTTYFYNRTEGPSVRMISYQYGPESELREDAEIFRPVFGALASR</sequence>
<name>A0A1G4WKX1_9MYCO</name>
<dbReference type="AlphaFoldDB" id="A0A1G4WKX1"/>
<dbReference type="EMBL" id="FMUB01000007">
    <property type="protein sequence ID" value="SCX24881.1"/>
    <property type="molecule type" value="Genomic_DNA"/>
</dbReference>
<gene>
    <name evidence="1" type="ORF">SAMN02799620_03802</name>
</gene>
<reference evidence="2" key="1">
    <citation type="submission" date="2016-10" db="EMBL/GenBank/DDBJ databases">
        <authorList>
            <person name="Varghese N."/>
            <person name="Submissions S."/>
        </authorList>
    </citation>
    <scope>NUCLEOTIDE SEQUENCE [LARGE SCALE GENOMIC DNA]</scope>
    <source>
        <strain evidence="2">UNC267MFSha1.1M11</strain>
    </source>
</reference>
<organism evidence="1 2">
    <name type="scientific">Mycolicibacterium fluoranthenivorans</name>
    <dbReference type="NCBI Taxonomy" id="258505"/>
    <lineage>
        <taxon>Bacteria</taxon>
        <taxon>Bacillati</taxon>
        <taxon>Actinomycetota</taxon>
        <taxon>Actinomycetes</taxon>
        <taxon>Mycobacteriales</taxon>
        <taxon>Mycobacteriaceae</taxon>
        <taxon>Mycolicibacterium</taxon>
    </lineage>
</organism>